<dbReference type="InterPro" id="IPR038840">
    <property type="entry name" value="RWDD3"/>
</dbReference>
<accession>A0A7J8CTN1</accession>
<organism evidence="7 8">
    <name type="scientific">Molossus molossus</name>
    <name type="common">Pallas' mastiff bat</name>
    <name type="synonym">Vespertilio molossus</name>
    <dbReference type="NCBI Taxonomy" id="27622"/>
    <lineage>
        <taxon>Eukaryota</taxon>
        <taxon>Metazoa</taxon>
        <taxon>Chordata</taxon>
        <taxon>Craniata</taxon>
        <taxon>Vertebrata</taxon>
        <taxon>Euteleostomi</taxon>
        <taxon>Mammalia</taxon>
        <taxon>Eutheria</taxon>
        <taxon>Laurasiatheria</taxon>
        <taxon>Chiroptera</taxon>
        <taxon>Yangochiroptera</taxon>
        <taxon>Molossidae</taxon>
        <taxon>Molossus</taxon>
    </lineage>
</organism>
<dbReference type="InParanoid" id="A0A7J8CTN1"/>
<evidence type="ECO:0000256" key="2">
    <source>
        <dbReference type="ARBA" id="ARBA00004496"/>
    </source>
</evidence>
<dbReference type="EMBL" id="JACASF010000020">
    <property type="protein sequence ID" value="KAF6414257.1"/>
    <property type="molecule type" value="Genomic_DNA"/>
</dbReference>
<evidence type="ECO:0000256" key="5">
    <source>
        <dbReference type="ARBA" id="ARBA00023242"/>
    </source>
</evidence>
<dbReference type="CDD" id="cd23819">
    <property type="entry name" value="RWD_RWDD3"/>
    <property type="match status" value="1"/>
</dbReference>
<dbReference type="Pfam" id="PF05773">
    <property type="entry name" value="RWD"/>
    <property type="match status" value="1"/>
</dbReference>
<reference evidence="7 8" key="1">
    <citation type="journal article" date="2020" name="Nature">
        <title>Six reference-quality genomes reveal evolution of bat adaptations.</title>
        <authorList>
            <person name="Jebb D."/>
            <person name="Huang Z."/>
            <person name="Pippel M."/>
            <person name="Hughes G.M."/>
            <person name="Lavrichenko K."/>
            <person name="Devanna P."/>
            <person name="Winkler S."/>
            <person name="Jermiin L.S."/>
            <person name="Skirmuntt E.C."/>
            <person name="Katzourakis A."/>
            <person name="Burkitt-Gray L."/>
            <person name="Ray D.A."/>
            <person name="Sullivan K.A.M."/>
            <person name="Roscito J.G."/>
            <person name="Kirilenko B.M."/>
            <person name="Davalos L.M."/>
            <person name="Corthals A.P."/>
            <person name="Power M.L."/>
            <person name="Jones G."/>
            <person name="Ransome R.D."/>
            <person name="Dechmann D.K.N."/>
            <person name="Locatelli A.G."/>
            <person name="Puechmaille S.J."/>
            <person name="Fedrigo O."/>
            <person name="Jarvis E.D."/>
            <person name="Hiller M."/>
            <person name="Vernes S.C."/>
            <person name="Myers E.W."/>
            <person name="Teeling E.C."/>
        </authorList>
    </citation>
    <scope>NUCLEOTIDE SEQUENCE [LARGE SCALE GENOMIC DNA]</scope>
    <source>
        <strain evidence="7">MMolMol1</strain>
        <tissue evidence="7">Muscle</tissue>
    </source>
</reference>
<name>A0A7J8CTN1_MOLMO</name>
<dbReference type="FunCoup" id="A0A7J8CTN1">
    <property type="interactions" value="320"/>
</dbReference>
<dbReference type="PANTHER" id="PTHR15628:SF1">
    <property type="entry name" value="RWD DOMAIN-CONTAINING PROTEIN 3"/>
    <property type="match status" value="1"/>
</dbReference>
<dbReference type="PANTHER" id="PTHR15628">
    <property type="entry name" value="RWD DOMAIN-CONTAINING PROTEIN 3"/>
    <property type="match status" value="1"/>
</dbReference>
<dbReference type="GO" id="GO:0033235">
    <property type="term" value="P:positive regulation of protein sumoylation"/>
    <property type="evidence" value="ECO:0007669"/>
    <property type="project" value="InterPro"/>
</dbReference>
<dbReference type="SUPFAM" id="SSF54495">
    <property type="entry name" value="UBC-like"/>
    <property type="match status" value="1"/>
</dbReference>
<dbReference type="FunFam" id="3.10.110.10:FF:000070">
    <property type="entry name" value="RWD domain containing 3"/>
    <property type="match status" value="1"/>
</dbReference>
<dbReference type="SMART" id="SM00591">
    <property type="entry name" value="RWD"/>
    <property type="match status" value="1"/>
</dbReference>
<evidence type="ECO:0000259" key="6">
    <source>
        <dbReference type="PROSITE" id="PS50908"/>
    </source>
</evidence>
<dbReference type="AlphaFoldDB" id="A0A7J8CTN1"/>
<evidence type="ECO:0000313" key="7">
    <source>
        <dbReference type="EMBL" id="KAF6414257.1"/>
    </source>
</evidence>
<protein>
    <recommendedName>
        <fullName evidence="3">RWD domain-containing protein 3</fullName>
    </recommendedName>
</protein>
<keyword evidence="5" id="KW-0539">Nucleus</keyword>
<evidence type="ECO:0000313" key="8">
    <source>
        <dbReference type="Proteomes" id="UP000550707"/>
    </source>
</evidence>
<evidence type="ECO:0000256" key="3">
    <source>
        <dbReference type="ARBA" id="ARBA00015444"/>
    </source>
</evidence>
<dbReference type="Proteomes" id="UP000550707">
    <property type="component" value="Unassembled WGS sequence"/>
</dbReference>
<dbReference type="GO" id="GO:0005634">
    <property type="term" value="C:nucleus"/>
    <property type="evidence" value="ECO:0007669"/>
    <property type="project" value="UniProtKB-SubCell"/>
</dbReference>
<dbReference type="Gene3D" id="3.10.110.10">
    <property type="entry name" value="Ubiquitin Conjugating Enzyme"/>
    <property type="match status" value="1"/>
</dbReference>
<dbReference type="GO" id="GO:1902073">
    <property type="term" value="P:positive regulation of hypoxia-inducible factor-1alpha signaling pathway"/>
    <property type="evidence" value="ECO:0007669"/>
    <property type="project" value="InterPro"/>
</dbReference>
<feature type="domain" description="RWD" evidence="6">
    <location>
        <begin position="7"/>
        <end position="114"/>
    </location>
</feature>
<keyword evidence="4" id="KW-0963">Cytoplasm</keyword>
<dbReference type="InterPro" id="IPR006575">
    <property type="entry name" value="RWD_dom"/>
</dbReference>
<keyword evidence="8" id="KW-1185">Reference proteome</keyword>
<comment type="subcellular location">
    <subcellularLocation>
        <location evidence="2">Cytoplasm</location>
    </subcellularLocation>
    <subcellularLocation>
        <location evidence="1">Nucleus</location>
    </subcellularLocation>
</comment>
<gene>
    <name evidence="7" type="ORF">HJG59_016004</name>
</gene>
<proteinExistence type="predicted"/>
<evidence type="ECO:0000256" key="1">
    <source>
        <dbReference type="ARBA" id="ARBA00004123"/>
    </source>
</evidence>
<dbReference type="PROSITE" id="PS50908">
    <property type="entry name" value="RWD"/>
    <property type="match status" value="1"/>
</dbReference>
<dbReference type="CDD" id="cd24164">
    <property type="entry name" value="RWDD3_C"/>
    <property type="match status" value="1"/>
</dbReference>
<dbReference type="InterPro" id="IPR016135">
    <property type="entry name" value="UBQ-conjugating_enzyme/RWD"/>
</dbReference>
<dbReference type="GO" id="GO:0005737">
    <property type="term" value="C:cytoplasm"/>
    <property type="evidence" value="ECO:0007669"/>
    <property type="project" value="UniProtKB-SubCell"/>
</dbReference>
<evidence type="ECO:0000256" key="4">
    <source>
        <dbReference type="ARBA" id="ARBA00022490"/>
    </source>
</evidence>
<sequence length="266" mass="29413">MAGPAQEELEALAAIYCGPGEWEVLSRSESDGPVFRILTKAEGPTDADIPLELVFHLPVGYPSCLPGVSVSSEHLTRAQRVAVRDTLLEQARSLLSEPMVHQLVLWVQQNLRHILAQPGLGGGPGKCPAASIAGDEGPWMTLLHLDHMRAKNKYVKTVLRWASDLGLTGRLMFMGKVILILLQGHRDTIKEYLVLQKTSKVDVDSSGKKCREKMVSVLCESKVQPEHTRFRAFEVKEFSSLDELQKEFETAGLGTLFLEFVLGLVK</sequence>
<comment type="caution">
    <text evidence="7">The sequence shown here is derived from an EMBL/GenBank/DDBJ whole genome shotgun (WGS) entry which is preliminary data.</text>
</comment>
<dbReference type="OrthoDB" id="167315at2759"/>